<dbReference type="GO" id="GO:0004553">
    <property type="term" value="F:hydrolase activity, hydrolyzing O-glycosyl compounds"/>
    <property type="evidence" value="ECO:0007669"/>
    <property type="project" value="InterPro"/>
</dbReference>
<protein>
    <recommendedName>
        <fullName evidence="1">Carbohydrate-binding domain-containing protein</fullName>
    </recommendedName>
</protein>
<accession>A0A4Y8SAT8</accession>
<dbReference type="GO" id="GO:0016052">
    <property type="term" value="P:carbohydrate catabolic process"/>
    <property type="evidence" value="ECO:0007669"/>
    <property type="project" value="InterPro"/>
</dbReference>
<dbReference type="PROSITE" id="PS51257">
    <property type="entry name" value="PROKAR_LIPOPROTEIN"/>
    <property type="match status" value="1"/>
</dbReference>
<sequence>MNFLKTFFVLLILTTISCKRPPALKKILEDSIKNSITDLGLKDVSYTIVLDGDNFSETGNNTGPLRDSIFYKRLLNEYTAPVLLDMLIRDSVIKDKAFISTFPGENLPAIQLTASELISIPANVNSSILDNVPARVNTILSVIGKGNTQNGSAALVAFNQNKVNLQPLKGYNDFLINLLKISYFFDKYQVGLNAGDTTIRNISPTWYTRGLQSFYGWRLLKFQKHTILWNFYSTGNKKTLLLKMMEKKLFVAISYQSDHITSPYAYHNTDLLQSPLALVLLNILTVPENHPVIDLKMGKPNDLYKVLQKNRNSPFNFLLIKQVLAYARYYDVINNTSRANELYDLYKKLIDNGDFFPYKNAASLARIDYATDYLNAESSFELSKDSTLKIFAAGQALKIATPAQNAYQYDNVQIFLNAFKKNGSNEVKTFEFNYLFDKLGYSPNEKTAVKWLDSTGVKYAFSDPDIYTYLLEVSIPWSELSGFKKGEIKANVLVNDSDLDEDKRKSVLSWFIPSGINCFDPSQMSSVKLKRRPGNLSEGILNCLKTVRSPQIEGLPDQLWEKVPYHDINKQYVNKSSAFDHAASFKTLYDEKNIYFLFKVTDNCKNQTGIITKDKCWIENAATKEIVWKMGGRISAFNPSFDVTDSIRLKAGKYTVKYITDKGHSSDGWYGKPPVAPFYGIGIYYCLNPKL</sequence>
<feature type="domain" description="Carbohydrate-binding" evidence="1">
    <location>
        <begin position="552"/>
        <end position="608"/>
    </location>
</feature>
<gene>
    <name evidence="2" type="ORF">E2R66_16470</name>
</gene>
<evidence type="ECO:0000313" key="3">
    <source>
        <dbReference type="Proteomes" id="UP000297540"/>
    </source>
</evidence>
<dbReference type="Proteomes" id="UP000297540">
    <property type="component" value="Unassembled WGS sequence"/>
</dbReference>
<dbReference type="GO" id="GO:0030246">
    <property type="term" value="F:carbohydrate binding"/>
    <property type="evidence" value="ECO:0007669"/>
    <property type="project" value="InterPro"/>
</dbReference>
<dbReference type="SUPFAM" id="SSF49344">
    <property type="entry name" value="CBD9-like"/>
    <property type="match status" value="2"/>
</dbReference>
<dbReference type="OrthoDB" id="9793489at2"/>
<comment type="caution">
    <text evidence="2">The sequence shown here is derived from an EMBL/GenBank/DDBJ whole genome shotgun (WGS) entry which is preliminary data.</text>
</comment>
<evidence type="ECO:0000313" key="2">
    <source>
        <dbReference type="EMBL" id="TFF36139.1"/>
    </source>
</evidence>
<dbReference type="EMBL" id="SOZE01000017">
    <property type="protein sequence ID" value="TFF36139.1"/>
    <property type="molecule type" value="Genomic_DNA"/>
</dbReference>
<organism evidence="2 3">
    <name type="scientific">Mucilaginibacter psychrotolerans</name>
    <dbReference type="NCBI Taxonomy" id="1524096"/>
    <lineage>
        <taxon>Bacteria</taxon>
        <taxon>Pseudomonadati</taxon>
        <taxon>Bacteroidota</taxon>
        <taxon>Sphingobacteriia</taxon>
        <taxon>Sphingobacteriales</taxon>
        <taxon>Sphingobacteriaceae</taxon>
        <taxon>Mucilaginibacter</taxon>
    </lineage>
</organism>
<keyword evidence="3" id="KW-1185">Reference proteome</keyword>
<reference evidence="2 3" key="1">
    <citation type="journal article" date="2017" name="Int. J. Syst. Evol. Microbiol.">
        <title>Mucilaginibacterpsychrotolerans sp. nov., isolated from peatlands.</title>
        <authorList>
            <person name="Deng Y."/>
            <person name="Shen L."/>
            <person name="Xu B."/>
            <person name="Liu Y."/>
            <person name="Gu Z."/>
            <person name="Liu H."/>
            <person name="Zhou Y."/>
        </authorList>
    </citation>
    <scope>NUCLEOTIDE SEQUENCE [LARGE SCALE GENOMIC DNA]</scope>
    <source>
        <strain evidence="2 3">NH7-4</strain>
    </source>
</reference>
<dbReference type="Pfam" id="PF06452">
    <property type="entry name" value="CBM9_1"/>
    <property type="match status" value="2"/>
</dbReference>
<name>A0A4Y8SAT8_9SPHI</name>
<dbReference type="AlphaFoldDB" id="A0A4Y8SAT8"/>
<evidence type="ECO:0000259" key="1">
    <source>
        <dbReference type="Pfam" id="PF06452"/>
    </source>
</evidence>
<dbReference type="Gene3D" id="2.60.40.1190">
    <property type="match status" value="2"/>
</dbReference>
<dbReference type="RefSeq" id="WP_133232486.1">
    <property type="nucleotide sequence ID" value="NZ_SOZE01000017.1"/>
</dbReference>
<feature type="domain" description="Carbohydrate-binding" evidence="1">
    <location>
        <begin position="403"/>
        <end position="530"/>
    </location>
</feature>
<dbReference type="InterPro" id="IPR010502">
    <property type="entry name" value="Carb-bd_dom_fam9"/>
</dbReference>
<proteinExistence type="predicted"/>